<dbReference type="AlphaFoldDB" id="A0A1M7XYP4"/>
<dbReference type="Proteomes" id="UP000184603">
    <property type="component" value="Unassembled WGS sequence"/>
</dbReference>
<keyword evidence="1" id="KW-1133">Transmembrane helix</keyword>
<organism evidence="2 3">
    <name type="scientific">Desulfopila aestuarii DSM 18488</name>
    <dbReference type="NCBI Taxonomy" id="1121416"/>
    <lineage>
        <taxon>Bacteria</taxon>
        <taxon>Pseudomonadati</taxon>
        <taxon>Thermodesulfobacteriota</taxon>
        <taxon>Desulfobulbia</taxon>
        <taxon>Desulfobulbales</taxon>
        <taxon>Desulfocapsaceae</taxon>
        <taxon>Desulfopila</taxon>
    </lineage>
</organism>
<keyword evidence="1" id="KW-0812">Transmembrane</keyword>
<gene>
    <name evidence="2" type="ORF">SAMN02745220_00691</name>
</gene>
<name>A0A1M7XYP4_9BACT</name>
<keyword evidence="3" id="KW-1185">Reference proteome</keyword>
<evidence type="ECO:0000256" key="1">
    <source>
        <dbReference type="SAM" id="Phobius"/>
    </source>
</evidence>
<dbReference type="EMBL" id="FRFE01000002">
    <property type="protein sequence ID" value="SHO44188.1"/>
    <property type="molecule type" value="Genomic_DNA"/>
</dbReference>
<dbReference type="OrthoDB" id="10018647at2"/>
<feature type="transmembrane region" description="Helical" evidence="1">
    <location>
        <begin position="68"/>
        <end position="88"/>
    </location>
</feature>
<proteinExistence type="predicted"/>
<dbReference type="RefSeq" id="WP_143170623.1">
    <property type="nucleotide sequence ID" value="NZ_FRFE01000002.1"/>
</dbReference>
<accession>A0A1M7XYP4</accession>
<evidence type="ECO:0000313" key="2">
    <source>
        <dbReference type="EMBL" id="SHO44188.1"/>
    </source>
</evidence>
<evidence type="ECO:0000313" key="3">
    <source>
        <dbReference type="Proteomes" id="UP000184603"/>
    </source>
</evidence>
<sequence length="155" mass="16729">MLKKTGNVLLLGILTMALLPTTSMGGKSGYHGRAGVYYGGSHGYSSHSYSGYHGGSGYSHGHHDYDDAWLWGVGGVLLGTAIAAATLYSPPLQQNVYAAPPPPQVMYVRPQLQVNIPAIPPGMCRWERVAWDSYGRTVMDQFGQPIIEYTIGPCK</sequence>
<protein>
    <submittedName>
        <fullName evidence="2">Uncharacterized protein</fullName>
    </submittedName>
</protein>
<reference evidence="2 3" key="1">
    <citation type="submission" date="2016-12" db="EMBL/GenBank/DDBJ databases">
        <authorList>
            <person name="Song W.-J."/>
            <person name="Kurnit D.M."/>
        </authorList>
    </citation>
    <scope>NUCLEOTIDE SEQUENCE [LARGE SCALE GENOMIC DNA]</scope>
    <source>
        <strain evidence="2 3">DSM 18488</strain>
    </source>
</reference>
<keyword evidence="1" id="KW-0472">Membrane</keyword>